<dbReference type="Proteomes" id="UP000036334">
    <property type="component" value="Unassembled WGS sequence"/>
</dbReference>
<evidence type="ECO:0000313" key="2">
    <source>
        <dbReference type="Proteomes" id="UP000036334"/>
    </source>
</evidence>
<dbReference type="OrthoDB" id="5182842at2"/>
<organism evidence="1 2">
    <name type="scientific">Mycobacterium haemophilum</name>
    <dbReference type="NCBI Taxonomy" id="29311"/>
    <lineage>
        <taxon>Bacteria</taxon>
        <taxon>Bacillati</taxon>
        <taxon>Actinomycetota</taxon>
        <taxon>Actinomycetes</taxon>
        <taxon>Mycobacteriales</taxon>
        <taxon>Mycobacteriaceae</taxon>
        <taxon>Mycobacterium</taxon>
    </lineage>
</organism>
<dbReference type="PATRIC" id="fig|29311.18.peg.1403"/>
<sequence length="260" mass="28518">MGIQLAVQSGIYGYGIFGRRAEKDLEGTLSMVKAAGYDGVEVMSSLTKDPKQLNECCVRHGLSIVALHLFWEEIRKNPPWAVLATLDTARLIISGLPLVTEADLHEALDPLCDLAEEAANRGVRVLVHNHAEECAPFDNGLTPLEILVESTDDDYIGFVVDLHWAAVAGEVERTIKTTSRRCDYYHIKDGSLTNPNCDESYDLGSGEVDLHHAWGLIRRHHETVAAVVAERSMPAGDLAHALAHDAWFIRDLVGTDGDTP</sequence>
<dbReference type="InterPro" id="IPR050312">
    <property type="entry name" value="IolE/XylAMocC-like"/>
</dbReference>
<dbReference type="SUPFAM" id="SSF51658">
    <property type="entry name" value="Xylose isomerase-like"/>
    <property type="match status" value="1"/>
</dbReference>
<dbReference type="PANTHER" id="PTHR12110:SF41">
    <property type="entry name" value="INOSOSE DEHYDRATASE"/>
    <property type="match status" value="1"/>
</dbReference>
<gene>
    <name evidence="1" type="ORF">ABH38_08675</name>
</gene>
<keyword evidence="2" id="KW-1185">Reference proteome</keyword>
<dbReference type="PANTHER" id="PTHR12110">
    <property type="entry name" value="HYDROXYPYRUVATE ISOMERASE"/>
    <property type="match status" value="1"/>
</dbReference>
<comment type="caution">
    <text evidence="1">The sequence shown here is derived from an EMBL/GenBank/DDBJ whole genome shotgun (WGS) entry which is preliminary data.</text>
</comment>
<protein>
    <submittedName>
        <fullName evidence="1">Uncharacterized protein</fullName>
    </submittedName>
</protein>
<dbReference type="AlphaFoldDB" id="A0A0I9V343"/>
<evidence type="ECO:0000313" key="1">
    <source>
        <dbReference type="EMBL" id="KLO37459.1"/>
    </source>
</evidence>
<dbReference type="InterPro" id="IPR036237">
    <property type="entry name" value="Xyl_isomerase-like_sf"/>
</dbReference>
<reference evidence="1 2" key="1">
    <citation type="submission" date="2015-05" db="EMBL/GenBank/DDBJ databases">
        <title>Genome sequence of Mycobacterium haemophilum.</title>
        <authorList>
            <person name="Greninger A.L."/>
            <person name="Cunningham G."/>
            <person name="Miller S."/>
        </authorList>
    </citation>
    <scope>NUCLEOTIDE SEQUENCE [LARGE SCALE GENOMIC DNA]</scope>
    <source>
        <strain evidence="2">UC1</strain>
    </source>
</reference>
<accession>A0A0I9V343</accession>
<name>A0A0I9V343_9MYCO</name>
<dbReference type="EMBL" id="LDPR01000005">
    <property type="protein sequence ID" value="KLO37459.1"/>
    <property type="molecule type" value="Genomic_DNA"/>
</dbReference>
<proteinExistence type="predicted"/>
<dbReference type="Gene3D" id="3.20.20.150">
    <property type="entry name" value="Divalent-metal-dependent TIM barrel enzymes"/>
    <property type="match status" value="1"/>
</dbReference>
<dbReference type="RefSeq" id="WP_047315752.1">
    <property type="nucleotide sequence ID" value="NZ_LDPQ01000016.1"/>
</dbReference>